<keyword evidence="3" id="KW-0540">Nuclease</keyword>
<keyword evidence="3" id="KW-0378">Hydrolase</keyword>
<organism evidence="3 4">
    <name type="scientific">Bifidobacterium myosotis</name>
    <dbReference type="NCBI Taxonomy" id="1630166"/>
    <lineage>
        <taxon>Bacteria</taxon>
        <taxon>Bacillati</taxon>
        <taxon>Actinomycetota</taxon>
        <taxon>Actinomycetes</taxon>
        <taxon>Bifidobacteriales</taxon>
        <taxon>Bifidobacteriaceae</taxon>
        <taxon>Bifidobacterium</taxon>
    </lineage>
</organism>
<feature type="region of interest" description="Disordered" evidence="1">
    <location>
        <begin position="78"/>
        <end position="109"/>
    </location>
</feature>
<evidence type="ECO:0000313" key="4">
    <source>
        <dbReference type="Proteomes" id="UP000410049"/>
    </source>
</evidence>
<dbReference type="GO" id="GO:0003676">
    <property type="term" value="F:nucleic acid binding"/>
    <property type="evidence" value="ECO:0007669"/>
    <property type="project" value="InterPro"/>
</dbReference>
<name>A0A5M9ZI59_9BIFI</name>
<dbReference type="GO" id="GO:0004519">
    <property type="term" value="F:endonuclease activity"/>
    <property type="evidence" value="ECO:0007669"/>
    <property type="project" value="UniProtKB-KW"/>
</dbReference>
<dbReference type="EMBL" id="RZUH01000007">
    <property type="protein sequence ID" value="KAA8827240.1"/>
    <property type="molecule type" value="Genomic_DNA"/>
</dbReference>
<proteinExistence type="predicted"/>
<dbReference type="Gene3D" id="1.10.30.50">
    <property type="match status" value="1"/>
</dbReference>
<dbReference type="Proteomes" id="UP000410049">
    <property type="component" value="Unassembled WGS sequence"/>
</dbReference>
<accession>A0A5M9ZI59</accession>
<gene>
    <name evidence="3" type="ORF">EMO91_09330</name>
</gene>
<keyword evidence="3" id="KW-0255">Endonuclease</keyword>
<dbReference type="InterPro" id="IPR002711">
    <property type="entry name" value="HNH"/>
</dbReference>
<feature type="compositionally biased region" description="Basic and acidic residues" evidence="1">
    <location>
        <begin position="87"/>
        <end position="102"/>
    </location>
</feature>
<reference evidence="3 4" key="1">
    <citation type="journal article" date="2019" name="Syst. Appl. Microbiol.">
        <title>Characterization of Bifidobacterium species in feaces of the Egyptian fruit bat: Description of B. vespertilionis sp. nov. and B. rousetti sp. nov.</title>
        <authorList>
            <person name="Modesto M."/>
            <person name="Satti M."/>
            <person name="Watanabe K."/>
            <person name="Puglisi E."/>
            <person name="Morelli L."/>
            <person name="Huang C.-H."/>
            <person name="Liou J.-S."/>
            <person name="Miyashita M."/>
            <person name="Tamura T."/>
            <person name="Saito S."/>
            <person name="Mori K."/>
            <person name="Huang L."/>
            <person name="Sciavilla P."/>
            <person name="Sandri C."/>
            <person name="Spiezio C."/>
            <person name="Vitali F."/>
            <person name="Cavalieri D."/>
            <person name="Perpetuini G."/>
            <person name="Tofalo R."/>
            <person name="Bonetti A."/>
            <person name="Arita M."/>
            <person name="Mattarelli P."/>
        </authorList>
    </citation>
    <scope>NUCLEOTIDE SEQUENCE [LARGE SCALE GENOMIC DNA]</scope>
    <source>
        <strain evidence="3 4">RST17</strain>
    </source>
</reference>
<protein>
    <submittedName>
        <fullName evidence="3">HNH endonuclease</fullName>
    </submittedName>
</protein>
<evidence type="ECO:0000259" key="2">
    <source>
        <dbReference type="Pfam" id="PF01844"/>
    </source>
</evidence>
<dbReference type="AlphaFoldDB" id="A0A5M9ZI59"/>
<comment type="caution">
    <text evidence="3">The sequence shown here is derived from an EMBL/GenBank/DDBJ whole genome shotgun (WGS) entry which is preliminary data.</text>
</comment>
<dbReference type="InterPro" id="IPR003615">
    <property type="entry name" value="HNH_nuc"/>
</dbReference>
<dbReference type="Pfam" id="PF01844">
    <property type="entry name" value="HNH"/>
    <property type="match status" value="1"/>
</dbReference>
<evidence type="ECO:0000313" key="3">
    <source>
        <dbReference type="EMBL" id="KAA8827240.1"/>
    </source>
</evidence>
<evidence type="ECO:0000256" key="1">
    <source>
        <dbReference type="SAM" id="MobiDB-lite"/>
    </source>
</evidence>
<sequence>MAWSSSHRKDRFNPGWERTRKLILERDHYRCQHWVVDEFGVKRRCSYPASEVDHIRRAVDGVDDDSPENLQSLCRWHHQQKTAQESAEQRRVNRERRREAEWYSHPAFR</sequence>
<dbReference type="CDD" id="cd00085">
    <property type="entry name" value="HNHc"/>
    <property type="match status" value="1"/>
</dbReference>
<dbReference type="GO" id="GO:0008270">
    <property type="term" value="F:zinc ion binding"/>
    <property type="evidence" value="ECO:0007669"/>
    <property type="project" value="InterPro"/>
</dbReference>
<dbReference type="RefSeq" id="WP_150379709.1">
    <property type="nucleotide sequence ID" value="NZ_RZUH01000007.1"/>
</dbReference>
<feature type="domain" description="HNH" evidence="2">
    <location>
        <begin position="47"/>
        <end position="83"/>
    </location>
</feature>